<reference evidence="2" key="1">
    <citation type="submission" date="2014-09" db="EMBL/GenBank/DDBJ databases">
        <authorList>
            <person name="Magalhaes I.L.F."/>
            <person name="Oliveira U."/>
            <person name="Santos F.R."/>
            <person name="Vidigal T.H.D.A."/>
            <person name="Brescovit A.D."/>
            <person name="Santos A.J."/>
        </authorList>
    </citation>
    <scope>NUCLEOTIDE SEQUENCE</scope>
    <source>
        <tissue evidence="2">Shoot tissue taken approximately 20 cm above the soil surface</tissue>
    </source>
</reference>
<keyword evidence="1" id="KW-0472">Membrane</keyword>
<reference evidence="2" key="2">
    <citation type="journal article" date="2015" name="Data Brief">
        <title>Shoot transcriptome of the giant reed, Arundo donax.</title>
        <authorList>
            <person name="Barrero R.A."/>
            <person name="Guerrero F.D."/>
            <person name="Moolhuijzen P."/>
            <person name="Goolsby J.A."/>
            <person name="Tidwell J."/>
            <person name="Bellgard S.E."/>
            <person name="Bellgard M.I."/>
        </authorList>
    </citation>
    <scope>NUCLEOTIDE SEQUENCE</scope>
    <source>
        <tissue evidence="2">Shoot tissue taken approximately 20 cm above the soil surface</tissue>
    </source>
</reference>
<evidence type="ECO:0000313" key="2">
    <source>
        <dbReference type="EMBL" id="JAE10240.1"/>
    </source>
</evidence>
<accession>A0A0A9FB34</accession>
<organism evidence="2">
    <name type="scientific">Arundo donax</name>
    <name type="common">Giant reed</name>
    <name type="synonym">Donax arundinaceus</name>
    <dbReference type="NCBI Taxonomy" id="35708"/>
    <lineage>
        <taxon>Eukaryota</taxon>
        <taxon>Viridiplantae</taxon>
        <taxon>Streptophyta</taxon>
        <taxon>Embryophyta</taxon>
        <taxon>Tracheophyta</taxon>
        <taxon>Spermatophyta</taxon>
        <taxon>Magnoliopsida</taxon>
        <taxon>Liliopsida</taxon>
        <taxon>Poales</taxon>
        <taxon>Poaceae</taxon>
        <taxon>PACMAD clade</taxon>
        <taxon>Arundinoideae</taxon>
        <taxon>Arundineae</taxon>
        <taxon>Arundo</taxon>
    </lineage>
</organism>
<keyword evidence="1" id="KW-0812">Transmembrane</keyword>
<evidence type="ECO:0000256" key="1">
    <source>
        <dbReference type="SAM" id="Phobius"/>
    </source>
</evidence>
<proteinExistence type="predicted"/>
<protein>
    <submittedName>
        <fullName evidence="2">Uncharacterized protein</fullName>
    </submittedName>
</protein>
<sequence>MFTLMPMLCMKSCSLYISEELILVVVFYAPMPHLVTLYTFWHFLRYISHLSVYFKFQRSLKLC</sequence>
<dbReference type="EMBL" id="GBRH01187656">
    <property type="protein sequence ID" value="JAE10240.1"/>
    <property type="molecule type" value="Transcribed_RNA"/>
</dbReference>
<dbReference type="AlphaFoldDB" id="A0A0A9FB34"/>
<name>A0A0A9FB34_ARUDO</name>
<feature type="transmembrane region" description="Helical" evidence="1">
    <location>
        <begin position="21"/>
        <end position="41"/>
    </location>
</feature>
<keyword evidence="1" id="KW-1133">Transmembrane helix</keyword>